<feature type="transmembrane region" description="Helical" evidence="1">
    <location>
        <begin position="30"/>
        <end position="48"/>
    </location>
</feature>
<reference evidence="2 3" key="1">
    <citation type="submission" date="2020-08" db="EMBL/GenBank/DDBJ databases">
        <authorList>
            <person name="Mo P."/>
        </authorList>
    </citation>
    <scope>NUCLEOTIDE SEQUENCE [LARGE SCALE GENOMIC DNA]</scope>
    <source>
        <strain evidence="2 3">CGMCC 4.1532</strain>
    </source>
</reference>
<feature type="transmembrane region" description="Helical" evidence="1">
    <location>
        <begin position="7"/>
        <end position="24"/>
    </location>
</feature>
<name>A0A7G7MIC0_9PSEU</name>
<dbReference type="AlphaFoldDB" id="A0A7G7MIC0"/>
<evidence type="ECO:0000313" key="2">
    <source>
        <dbReference type="EMBL" id="QNG52531.1"/>
    </source>
</evidence>
<sequence>MNDYRLIMTGVALVAVLAAVTSVWPALDGVLVALILTAAGGAAAGYWLREAVRECRFRRDMRALDTNPSARQEVPA</sequence>
<keyword evidence="1" id="KW-1133">Transmembrane helix</keyword>
<keyword evidence="3" id="KW-1185">Reference proteome</keyword>
<dbReference type="Proteomes" id="UP000515728">
    <property type="component" value="Chromosome"/>
</dbReference>
<dbReference type="RefSeq" id="WP_185719360.1">
    <property type="nucleotide sequence ID" value="NZ_BAAAWI010000001.1"/>
</dbReference>
<protein>
    <submittedName>
        <fullName evidence="2">Uncharacterized protein</fullName>
    </submittedName>
</protein>
<dbReference type="KEGG" id="ppel:H6H00_00065"/>
<evidence type="ECO:0000256" key="1">
    <source>
        <dbReference type="SAM" id="Phobius"/>
    </source>
</evidence>
<keyword evidence="1" id="KW-0812">Transmembrane</keyword>
<gene>
    <name evidence="2" type="ORF">H6H00_00065</name>
</gene>
<dbReference type="EMBL" id="CP060131">
    <property type="protein sequence ID" value="QNG52531.1"/>
    <property type="molecule type" value="Genomic_DNA"/>
</dbReference>
<evidence type="ECO:0000313" key="3">
    <source>
        <dbReference type="Proteomes" id="UP000515728"/>
    </source>
</evidence>
<keyword evidence="1" id="KW-0472">Membrane</keyword>
<accession>A0A7G7MIC0</accession>
<proteinExistence type="predicted"/>
<organism evidence="2 3">
    <name type="scientific">Pseudonocardia petroleophila</name>
    <dbReference type="NCBI Taxonomy" id="37331"/>
    <lineage>
        <taxon>Bacteria</taxon>
        <taxon>Bacillati</taxon>
        <taxon>Actinomycetota</taxon>
        <taxon>Actinomycetes</taxon>
        <taxon>Pseudonocardiales</taxon>
        <taxon>Pseudonocardiaceae</taxon>
        <taxon>Pseudonocardia</taxon>
    </lineage>
</organism>